<comment type="caution">
    <text evidence="2">The sequence shown here is derived from an EMBL/GenBank/DDBJ whole genome shotgun (WGS) entry which is preliminary data.</text>
</comment>
<organism evidence="2 3">
    <name type="scientific">Hypsizygus marmoreus</name>
    <name type="common">White beech mushroom</name>
    <name type="synonym">Agaricus marmoreus</name>
    <dbReference type="NCBI Taxonomy" id="39966"/>
    <lineage>
        <taxon>Eukaryota</taxon>
        <taxon>Fungi</taxon>
        <taxon>Dikarya</taxon>
        <taxon>Basidiomycota</taxon>
        <taxon>Agaricomycotina</taxon>
        <taxon>Agaricomycetes</taxon>
        <taxon>Agaricomycetidae</taxon>
        <taxon>Agaricales</taxon>
        <taxon>Tricholomatineae</taxon>
        <taxon>Lyophyllaceae</taxon>
        <taxon>Hypsizygus</taxon>
    </lineage>
</organism>
<evidence type="ECO:0000313" key="2">
    <source>
        <dbReference type="EMBL" id="RDB23133.1"/>
    </source>
</evidence>
<protein>
    <recommendedName>
        <fullName evidence="1">G domain-containing protein</fullName>
    </recommendedName>
</protein>
<dbReference type="Proteomes" id="UP000076154">
    <property type="component" value="Unassembled WGS sequence"/>
</dbReference>
<dbReference type="InterPro" id="IPR006073">
    <property type="entry name" value="GTP-bd"/>
</dbReference>
<dbReference type="InterPro" id="IPR027417">
    <property type="entry name" value="P-loop_NTPase"/>
</dbReference>
<keyword evidence="3" id="KW-1185">Reference proteome</keyword>
<name>A0A369JTW8_HYPMA</name>
<feature type="domain" description="G" evidence="1">
    <location>
        <begin position="174"/>
        <end position="266"/>
    </location>
</feature>
<dbReference type="GO" id="GO:0005525">
    <property type="term" value="F:GTP binding"/>
    <property type="evidence" value="ECO:0007669"/>
    <property type="project" value="InterPro"/>
</dbReference>
<reference evidence="2" key="1">
    <citation type="submission" date="2018-04" db="EMBL/GenBank/DDBJ databases">
        <title>Whole genome sequencing of Hypsizygus marmoreus.</title>
        <authorList>
            <person name="Choi I.-G."/>
            <person name="Min B."/>
            <person name="Kim J.-G."/>
            <person name="Kim S."/>
            <person name="Oh Y.-L."/>
            <person name="Kong W.-S."/>
            <person name="Park H."/>
            <person name="Jeong J."/>
            <person name="Song E.-S."/>
        </authorList>
    </citation>
    <scope>NUCLEOTIDE SEQUENCE [LARGE SCALE GENOMIC DNA]</scope>
    <source>
        <strain evidence="2">51987-8</strain>
    </source>
</reference>
<accession>A0A369JTW8</accession>
<dbReference type="Gene3D" id="3.40.50.300">
    <property type="entry name" value="P-loop containing nucleotide triphosphate hydrolases"/>
    <property type="match status" value="1"/>
</dbReference>
<evidence type="ECO:0000313" key="3">
    <source>
        <dbReference type="Proteomes" id="UP000076154"/>
    </source>
</evidence>
<dbReference type="CDD" id="cd00882">
    <property type="entry name" value="Ras_like_GTPase"/>
    <property type="match status" value="1"/>
</dbReference>
<dbReference type="Pfam" id="PF01926">
    <property type="entry name" value="MMR_HSR1"/>
    <property type="match status" value="1"/>
</dbReference>
<proteinExistence type="predicted"/>
<dbReference type="AlphaFoldDB" id="A0A369JTW8"/>
<gene>
    <name evidence="2" type="ORF">Hypma_009757</name>
</gene>
<evidence type="ECO:0000259" key="1">
    <source>
        <dbReference type="Pfam" id="PF01926"/>
    </source>
</evidence>
<dbReference type="EMBL" id="LUEZ02000048">
    <property type="protein sequence ID" value="RDB23133.1"/>
    <property type="molecule type" value="Genomic_DNA"/>
</dbReference>
<dbReference type="SUPFAM" id="SSF52540">
    <property type="entry name" value="P-loop containing nucleoside triphosphate hydrolases"/>
    <property type="match status" value="1"/>
</dbReference>
<sequence>MIATTTSPHKGMNIQISDITVELSTNTNKWIQSIDVRIDGEQVAARWDPKGSAESLRRVTVTMLSPRTMVSSLHLTVHLRYRTFLQHRWRSQEFALDADELASGYLSTKGDRQEWYRAFGKMRFIIGMMPGPIQAEMRRESSGELYDPGREAPGSPGVLRPTTDEILAICPCFRILVIGKTGVGKSQLINRTFGVTDALVSHSDAGDADINKEIPSKENPHFLLHDSKGFEHGDDANVKTVQQFINDRSKRPLVKDKLHAVWLCMDIPVAGGRLLESGIEQFLQLKIQGKLGNVPVIGVFTKYDLLALRAERMMPPTVREGLNPEDLARVVEQNANDQLERTCVKPFERWVDGKVPHVTVSTKSGYEYTLSDLVQLTYDHVGDYFAEASVVSAMAQRVNPRVNIQASIAVGRRKYWERLASSVNFSGKTLLECLDVIHADIVAVWQFDDPNSYLSSLPFKSLMSNIVVDKSSKRGPDTAQPSKTMAAGISMLAGIAGIVSALSGPAAPIVVPIAAGFVLGKWVYDVYQKTNLVLERLMTYIIDLTLILQNLFWLQSLTNEGRPISRRLIKAAVRAYSESNAKQSLRFQIDRHLRESISFNVGPDTTVDKIIELIDCYTIDSADMLRHSGNLSIGHVSGPEEEWDTRDG</sequence>
<dbReference type="OrthoDB" id="391988at2759"/>
<dbReference type="InParanoid" id="A0A369JTW8"/>